<organism evidence="1 2">
    <name type="scientific">Desulfurobacterium indicum</name>
    <dbReference type="NCBI Taxonomy" id="1914305"/>
    <lineage>
        <taxon>Bacteria</taxon>
        <taxon>Pseudomonadati</taxon>
        <taxon>Aquificota</taxon>
        <taxon>Aquificia</taxon>
        <taxon>Desulfurobacteriales</taxon>
        <taxon>Desulfurobacteriaceae</taxon>
        <taxon>Desulfurobacterium</taxon>
    </lineage>
</organism>
<dbReference type="AlphaFoldDB" id="A0A1R1MKD6"/>
<evidence type="ECO:0008006" key="3">
    <source>
        <dbReference type="Google" id="ProtNLM"/>
    </source>
</evidence>
<reference evidence="1 2" key="1">
    <citation type="submission" date="2016-10" db="EMBL/GenBank/DDBJ databases">
        <title>Genome sequence of a sulfur-reducing bacterium Desulfurobacterium indicum K6013.</title>
        <authorList>
            <person name="Cao J."/>
            <person name="Shao Z."/>
            <person name="Alain K."/>
            <person name="Jebbar M."/>
        </authorList>
    </citation>
    <scope>NUCLEOTIDE SEQUENCE [LARGE SCALE GENOMIC DNA]</scope>
    <source>
        <strain evidence="1 2">K6013</strain>
    </source>
</reference>
<proteinExistence type="predicted"/>
<dbReference type="EMBL" id="MOEN01000023">
    <property type="protein sequence ID" value="OMH40226.1"/>
    <property type="molecule type" value="Genomic_DNA"/>
</dbReference>
<dbReference type="STRING" id="1914305.BLW93_06355"/>
<accession>A0A1R1MKD6</accession>
<evidence type="ECO:0000313" key="1">
    <source>
        <dbReference type="EMBL" id="OMH40226.1"/>
    </source>
</evidence>
<dbReference type="Pfam" id="PF10109">
    <property type="entry name" value="Phage_TAC_7"/>
    <property type="match status" value="1"/>
</dbReference>
<protein>
    <recommendedName>
        <fullName evidence="3">Phage tail assembly protein</fullName>
    </recommendedName>
</protein>
<sequence length="98" mass="11052">MRVTVRKRKANYQEIVINEPTVEDMIKAEKMSDGDRSFEFAVCLLSIIAEFDGQKLPPEEIKKLPASVFLEISRSFMELGLTELGEQLSSSQNQQAGD</sequence>
<name>A0A1R1MKD6_9BACT</name>
<dbReference type="RefSeq" id="WP_076713264.1">
    <property type="nucleotide sequence ID" value="NZ_MOEN01000023.1"/>
</dbReference>
<evidence type="ECO:0000313" key="2">
    <source>
        <dbReference type="Proteomes" id="UP000187408"/>
    </source>
</evidence>
<keyword evidence="2" id="KW-1185">Reference proteome</keyword>
<dbReference type="InterPro" id="IPR019289">
    <property type="entry name" value="Phage_tail_E/E"/>
</dbReference>
<gene>
    <name evidence="1" type="ORF">BLW93_06355</name>
</gene>
<comment type="caution">
    <text evidence="1">The sequence shown here is derived from an EMBL/GenBank/DDBJ whole genome shotgun (WGS) entry which is preliminary data.</text>
</comment>
<dbReference type="Proteomes" id="UP000187408">
    <property type="component" value="Unassembled WGS sequence"/>
</dbReference>